<dbReference type="SMART" id="SM00267">
    <property type="entry name" value="GGDEF"/>
    <property type="match status" value="1"/>
</dbReference>
<dbReference type="SMART" id="SM01204">
    <property type="entry name" value="FIST_C"/>
    <property type="match status" value="1"/>
</dbReference>
<gene>
    <name evidence="2" type="ORF">SAMN04487864_10237</name>
</gene>
<dbReference type="Gene3D" id="3.30.70.270">
    <property type="match status" value="1"/>
</dbReference>
<dbReference type="InterPro" id="IPR043128">
    <property type="entry name" value="Rev_trsase/Diguanyl_cyclase"/>
</dbReference>
<dbReference type="GO" id="GO:0043709">
    <property type="term" value="P:cell adhesion involved in single-species biofilm formation"/>
    <property type="evidence" value="ECO:0007669"/>
    <property type="project" value="TreeGrafter"/>
</dbReference>
<evidence type="ECO:0000313" key="2">
    <source>
        <dbReference type="EMBL" id="SDC04974.1"/>
    </source>
</evidence>
<dbReference type="SMART" id="SM00897">
    <property type="entry name" value="FIST"/>
    <property type="match status" value="1"/>
</dbReference>
<dbReference type="OrthoDB" id="9807794at2"/>
<dbReference type="AlphaFoldDB" id="A0A1G6IES8"/>
<dbReference type="Proteomes" id="UP000198943">
    <property type="component" value="Unassembled WGS sequence"/>
</dbReference>
<dbReference type="CDD" id="cd01949">
    <property type="entry name" value="GGDEF"/>
    <property type="match status" value="1"/>
</dbReference>
<dbReference type="PANTHER" id="PTHR45138:SF9">
    <property type="entry name" value="DIGUANYLATE CYCLASE DGCM-RELATED"/>
    <property type="match status" value="1"/>
</dbReference>
<evidence type="ECO:0000259" key="1">
    <source>
        <dbReference type="PROSITE" id="PS50887"/>
    </source>
</evidence>
<dbReference type="EMBL" id="FMYW01000002">
    <property type="protein sequence ID" value="SDC04974.1"/>
    <property type="molecule type" value="Genomic_DNA"/>
</dbReference>
<dbReference type="RefSeq" id="WP_093729222.1">
    <property type="nucleotide sequence ID" value="NZ_FMYW01000002.1"/>
</dbReference>
<keyword evidence="3" id="KW-1185">Reference proteome</keyword>
<dbReference type="Pfam" id="PF00990">
    <property type="entry name" value="GGDEF"/>
    <property type="match status" value="1"/>
</dbReference>
<name>A0A1G6IES8_9FIRM</name>
<reference evidence="3" key="1">
    <citation type="submission" date="2016-10" db="EMBL/GenBank/DDBJ databases">
        <authorList>
            <person name="Varghese N."/>
            <person name="Submissions S."/>
        </authorList>
    </citation>
    <scope>NUCLEOTIDE SEQUENCE [LARGE SCALE GENOMIC DNA]</scope>
    <source>
        <strain evidence="3">DSM 11005</strain>
    </source>
</reference>
<accession>A0A1G6IES8</accession>
<dbReference type="GO" id="GO:0005886">
    <property type="term" value="C:plasma membrane"/>
    <property type="evidence" value="ECO:0007669"/>
    <property type="project" value="TreeGrafter"/>
</dbReference>
<dbReference type="SUPFAM" id="SSF55073">
    <property type="entry name" value="Nucleotide cyclase"/>
    <property type="match status" value="1"/>
</dbReference>
<dbReference type="Pfam" id="PF10442">
    <property type="entry name" value="FIST_C"/>
    <property type="match status" value="1"/>
</dbReference>
<dbReference type="GO" id="GO:0052621">
    <property type="term" value="F:diguanylate cyclase activity"/>
    <property type="evidence" value="ECO:0007669"/>
    <property type="project" value="TreeGrafter"/>
</dbReference>
<proteinExistence type="predicted"/>
<dbReference type="FunFam" id="3.30.70.270:FF:000001">
    <property type="entry name" value="Diguanylate cyclase domain protein"/>
    <property type="match status" value="1"/>
</dbReference>
<dbReference type="NCBIfam" id="TIGR00254">
    <property type="entry name" value="GGDEF"/>
    <property type="match status" value="1"/>
</dbReference>
<feature type="domain" description="GGDEF" evidence="1">
    <location>
        <begin position="453"/>
        <end position="583"/>
    </location>
</feature>
<dbReference type="InterPro" id="IPR050469">
    <property type="entry name" value="Diguanylate_Cyclase"/>
</dbReference>
<dbReference type="PANTHER" id="PTHR45138">
    <property type="entry name" value="REGULATORY COMPONENTS OF SENSORY TRANSDUCTION SYSTEM"/>
    <property type="match status" value="1"/>
</dbReference>
<evidence type="ECO:0000313" key="3">
    <source>
        <dbReference type="Proteomes" id="UP000198943"/>
    </source>
</evidence>
<dbReference type="PROSITE" id="PS50887">
    <property type="entry name" value="GGDEF"/>
    <property type="match status" value="1"/>
</dbReference>
<protein>
    <submittedName>
        <fullName evidence="2">Diguanylate cyclase (GGDEF) domain-containing protein</fullName>
    </submittedName>
</protein>
<sequence>MKLFQFDYKNEISLRGKLHRIRQYCEEKGASKVLFHIFTDSPDKELIDGVCAVLDQEMPDAEYAGCSTNGNISSGDFSPSGVSITCMVFSCPSIHVETLQYRLTEDVAIEVTDALKREVKARPWVKAVELVATIRGLSMSAFCDNLHDLDPSIQVFGGGAFSGKLDAVQACVFSKKGSCMQKGVAFVLYGGDDFYLSTQFVSGWKPLGKEMRVTRATGNIVYELDGQPTYDAYYRYLKIKNDENFFFHTIEFPFYYIRNGVNILRDPVCCNEDGSIEMTSDVKEGATGRLAYGDPMTILDSVAETRTEVASFSPEAILIFSCAGRRLFWGDDRIGRETQPFESLAPTFGFFTSSEFLRTNGYVNQHNVTLVIAAMREGEPKENTTVAEKLDHTERISMIHRLATFINMATKELEEANQKLHEVAITDALTGLYNRGEIQRRIEEQGEGEGKKEPFSLIMIDLDDFKKVNDTYGHKIGDEVLTGLADFLQVSLHSEEVRYMAGRWGGEEFMIVLPGMHAKDAAVIAEKLRNGFAAIEFKGAGRQTMSLGVTEYIPGEDTDDLCIRVDDALYAAKRNGKNRVVVK</sequence>
<dbReference type="InterPro" id="IPR019494">
    <property type="entry name" value="FIST_C"/>
</dbReference>
<dbReference type="Pfam" id="PF08495">
    <property type="entry name" value="FIST"/>
    <property type="match status" value="1"/>
</dbReference>
<organism evidence="2 3">
    <name type="scientific">Succiniclasticum ruminis</name>
    <dbReference type="NCBI Taxonomy" id="40841"/>
    <lineage>
        <taxon>Bacteria</taxon>
        <taxon>Bacillati</taxon>
        <taxon>Bacillota</taxon>
        <taxon>Negativicutes</taxon>
        <taxon>Acidaminococcales</taxon>
        <taxon>Acidaminococcaceae</taxon>
        <taxon>Succiniclasticum</taxon>
    </lineage>
</organism>
<dbReference type="GO" id="GO:1902201">
    <property type="term" value="P:negative regulation of bacterial-type flagellum-dependent cell motility"/>
    <property type="evidence" value="ECO:0007669"/>
    <property type="project" value="TreeGrafter"/>
</dbReference>
<dbReference type="InterPro" id="IPR029787">
    <property type="entry name" value="Nucleotide_cyclase"/>
</dbReference>
<dbReference type="InterPro" id="IPR013702">
    <property type="entry name" value="FIST_domain_N"/>
</dbReference>
<dbReference type="InterPro" id="IPR000160">
    <property type="entry name" value="GGDEF_dom"/>
</dbReference>